<gene>
    <name evidence="2" type="ORF">SAMN04489710_11457</name>
</gene>
<keyword evidence="3" id="KW-1185">Reference proteome</keyword>
<keyword evidence="1" id="KW-0472">Membrane</keyword>
<dbReference type="Proteomes" id="UP000199517">
    <property type="component" value="Unassembled WGS sequence"/>
</dbReference>
<evidence type="ECO:0000313" key="3">
    <source>
        <dbReference type="Proteomes" id="UP000199517"/>
    </source>
</evidence>
<evidence type="ECO:0000256" key="1">
    <source>
        <dbReference type="SAM" id="Phobius"/>
    </source>
</evidence>
<sequence length="50" mass="5222">MRLIAYRVFLVSFVLGNAGMAANAEPLMWLAAALGLIALGALVTSMWGVA</sequence>
<organism evidence="2 3">
    <name type="scientific">Paracidovorax konjaci</name>
    <dbReference type="NCBI Taxonomy" id="32040"/>
    <lineage>
        <taxon>Bacteria</taxon>
        <taxon>Pseudomonadati</taxon>
        <taxon>Pseudomonadota</taxon>
        <taxon>Betaproteobacteria</taxon>
        <taxon>Burkholderiales</taxon>
        <taxon>Comamonadaceae</taxon>
        <taxon>Paracidovorax</taxon>
    </lineage>
</organism>
<evidence type="ECO:0000313" key="2">
    <source>
        <dbReference type="EMBL" id="SFE09596.1"/>
    </source>
</evidence>
<feature type="transmembrane region" description="Helical" evidence="1">
    <location>
        <begin position="31"/>
        <end position="49"/>
    </location>
</feature>
<dbReference type="STRING" id="32040.SAMN04489710_11457"/>
<dbReference type="RefSeq" id="WP_175526064.1">
    <property type="nucleotide sequence ID" value="NZ_FOMQ01000014.1"/>
</dbReference>
<proteinExistence type="predicted"/>
<keyword evidence="1" id="KW-0812">Transmembrane</keyword>
<protein>
    <submittedName>
        <fullName evidence="2">Uncharacterized protein</fullName>
    </submittedName>
</protein>
<reference evidence="3" key="1">
    <citation type="submission" date="2016-10" db="EMBL/GenBank/DDBJ databases">
        <authorList>
            <person name="Varghese N."/>
            <person name="Submissions S."/>
        </authorList>
    </citation>
    <scope>NUCLEOTIDE SEQUENCE [LARGE SCALE GENOMIC DNA]</scope>
    <source>
        <strain evidence="3">DSM 7481</strain>
    </source>
</reference>
<dbReference type="EMBL" id="FOMQ01000014">
    <property type="protein sequence ID" value="SFE09596.1"/>
    <property type="molecule type" value="Genomic_DNA"/>
</dbReference>
<name>A0A1I1XQI2_9BURK</name>
<keyword evidence="1" id="KW-1133">Transmembrane helix</keyword>
<dbReference type="AlphaFoldDB" id="A0A1I1XQI2"/>
<accession>A0A1I1XQI2</accession>